<dbReference type="AlphaFoldDB" id="A0A5N6ME59"/>
<dbReference type="Proteomes" id="UP000326852">
    <property type="component" value="Unassembled WGS sequence"/>
</dbReference>
<dbReference type="SUPFAM" id="SSF52172">
    <property type="entry name" value="CheY-like"/>
    <property type="match status" value="1"/>
</dbReference>
<dbReference type="Gene3D" id="3.30.450.40">
    <property type="match status" value="1"/>
</dbReference>
<comment type="caution">
    <text evidence="7">The sequence shown here is derived from an EMBL/GenBank/DDBJ whole genome shotgun (WGS) entry which is preliminary data.</text>
</comment>
<keyword evidence="1" id="KW-0808">Transferase</keyword>
<dbReference type="PIRSF" id="PIRSF036625">
    <property type="entry name" value="GAF_ANTAR"/>
    <property type="match status" value="1"/>
</dbReference>
<sequence length="271" mass="29419">MSGTRARAHDAGAHGETSTGRSAADRQSTADDPDLILVEQLQDLTLTSVTVHEFLHGLAALTAQAFSTPTDPVECAMTITRDRKPVRAAFSRSDSVSLHDIAYDFSEGPCHTAVEDRAPVYIPDLHREKRWEQYVGMTVQAGMRSVLVLPLDLETDGTATLSLYSTGPDHFDSATMKQVRDYARRITKPVRLAARLAAGGEHSADLRAAMDSRTVIDLAVGIVMAQNRCSQDEAFNILVSASGSRNIKLREIASAIVGSVSVTEAQTHFRR</sequence>
<feature type="region of interest" description="Disordered" evidence="5">
    <location>
        <begin position="1"/>
        <end position="28"/>
    </location>
</feature>
<evidence type="ECO:0000256" key="5">
    <source>
        <dbReference type="SAM" id="MobiDB-lite"/>
    </source>
</evidence>
<reference evidence="7 8" key="1">
    <citation type="submission" date="2019-08" db="EMBL/GenBank/DDBJ databases">
        <title>Arthrobacter sp. nov., isolated from plateau pika and Tibetan wild ass.</title>
        <authorList>
            <person name="Ge Y."/>
        </authorList>
    </citation>
    <scope>NUCLEOTIDE SEQUENCE [LARGE SCALE GENOMIC DNA]</scope>
    <source>
        <strain evidence="7 8">785</strain>
    </source>
</reference>
<protein>
    <submittedName>
        <fullName evidence="7">ANTAR domain-containing protein</fullName>
    </submittedName>
</protein>
<evidence type="ECO:0000313" key="7">
    <source>
        <dbReference type="EMBL" id="KAD3456062.1"/>
    </source>
</evidence>
<evidence type="ECO:0000256" key="3">
    <source>
        <dbReference type="ARBA" id="ARBA00023015"/>
    </source>
</evidence>
<organism evidence="7 8">
    <name type="scientific">Arthrobacter yangruifuii</name>
    <dbReference type="NCBI Taxonomy" id="2606616"/>
    <lineage>
        <taxon>Bacteria</taxon>
        <taxon>Bacillati</taxon>
        <taxon>Actinomycetota</taxon>
        <taxon>Actinomycetes</taxon>
        <taxon>Micrococcales</taxon>
        <taxon>Micrococcaceae</taxon>
        <taxon>Arthrobacter</taxon>
    </lineage>
</organism>
<feature type="compositionally biased region" description="Polar residues" evidence="5">
    <location>
        <begin position="16"/>
        <end position="27"/>
    </location>
</feature>
<dbReference type="GO" id="GO:0016301">
    <property type="term" value="F:kinase activity"/>
    <property type="evidence" value="ECO:0007669"/>
    <property type="project" value="UniProtKB-KW"/>
</dbReference>
<evidence type="ECO:0000256" key="2">
    <source>
        <dbReference type="ARBA" id="ARBA00022777"/>
    </source>
</evidence>
<dbReference type="InterPro" id="IPR029016">
    <property type="entry name" value="GAF-like_dom_sf"/>
</dbReference>
<dbReference type="Pfam" id="PF13185">
    <property type="entry name" value="GAF_2"/>
    <property type="match status" value="1"/>
</dbReference>
<accession>A0A5N6ME59</accession>
<feature type="domain" description="ANTAR" evidence="6">
    <location>
        <begin position="196"/>
        <end position="257"/>
    </location>
</feature>
<dbReference type="InterPro" id="IPR005561">
    <property type="entry name" value="ANTAR"/>
</dbReference>
<dbReference type="GO" id="GO:0003723">
    <property type="term" value="F:RNA binding"/>
    <property type="evidence" value="ECO:0007669"/>
    <property type="project" value="InterPro"/>
</dbReference>
<evidence type="ECO:0000313" key="8">
    <source>
        <dbReference type="Proteomes" id="UP000326852"/>
    </source>
</evidence>
<dbReference type="InterPro" id="IPR012074">
    <property type="entry name" value="GAF_ANTAR"/>
</dbReference>
<keyword evidence="2" id="KW-0418">Kinase</keyword>
<dbReference type="InterPro" id="IPR036388">
    <property type="entry name" value="WH-like_DNA-bd_sf"/>
</dbReference>
<evidence type="ECO:0000256" key="1">
    <source>
        <dbReference type="ARBA" id="ARBA00022679"/>
    </source>
</evidence>
<dbReference type="Gene3D" id="1.10.10.10">
    <property type="entry name" value="Winged helix-like DNA-binding domain superfamily/Winged helix DNA-binding domain"/>
    <property type="match status" value="1"/>
</dbReference>
<dbReference type="SUPFAM" id="SSF55781">
    <property type="entry name" value="GAF domain-like"/>
    <property type="match status" value="1"/>
</dbReference>
<gene>
    <name evidence="7" type="ORF">GD627_15310</name>
</gene>
<dbReference type="InterPro" id="IPR003018">
    <property type="entry name" value="GAF"/>
</dbReference>
<dbReference type="RefSeq" id="WP_152273251.1">
    <property type="nucleotide sequence ID" value="NZ_VTFX01000006.1"/>
</dbReference>
<dbReference type="InterPro" id="IPR011006">
    <property type="entry name" value="CheY-like_superfamily"/>
</dbReference>
<keyword evidence="8" id="KW-1185">Reference proteome</keyword>
<evidence type="ECO:0000256" key="4">
    <source>
        <dbReference type="ARBA" id="ARBA00023163"/>
    </source>
</evidence>
<proteinExistence type="predicted"/>
<dbReference type="Pfam" id="PF03861">
    <property type="entry name" value="ANTAR"/>
    <property type="match status" value="1"/>
</dbReference>
<evidence type="ECO:0000259" key="6">
    <source>
        <dbReference type="PROSITE" id="PS50921"/>
    </source>
</evidence>
<dbReference type="SMART" id="SM01012">
    <property type="entry name" value="ANTAR"/>
    <property type="match status" value="1"/>
</dbReference>
<dbReference type="EMBL" id="VTFX01000006">
    <property type="protein sequence ID" value="KAD3456062.1"/>
    <property type="molecule type" value="Genomic_DNA"/>
</dbReference>
<keyword evidence="4" id="KW-0804">Transcription</keyword>
<name>A0A5N6ME59_9MICC</name>
<dbReference type="PROSITE" id="PS50921">
    <property type="entry name" value="ANTAR"/>
    <property type="match status" value="1"/>
</dbReference>
<keyword evidence="3" id="KW-0805">Transcription regulation</keyword>